<accession>A0ABD3HNA9</accession>
<name>A0ABD3HNA9_9MARC</name>
<protein>
    <recommendedName>
        <fullName evidence="2">Phosphatidylinositol transfer protein N-terminal domain-containing protein</fullName>
    </recommendedName>
</protein>
<organism evidence="3 4">
    <name type="scientific">Riccia sorocarpa</name>
    <dbReference type="NCBI Taxonomy" id="122646"/>
    <lineage>
        <taxon>Eukaryota</taxon>
        <taxon>Viridiplantae</taxon>
        <taxon>Streptophyta</taxon>
        <taxon>Embryophyta</taxon>
        <taxon>Marchantiophyta</taxon>
        <taxon>Marchantiopsida</taxon>
        <taxon>Marchantiidae</taxon>
        <taxon>Marchantiales</taxon>
        <taxon>Ricciaceae</taxon>
        <taxon>Riccia</taxon>
    </lineage>
</organism>
<feature type="domain" description="Phosphatidylinositol transfer protein N-terminal" evidence="2">
    <location>
        <begin position="3"/>
        <end position="188"/>
    </location>
</feature>
<proteinExistence type="predicted"/>
<dbReference type="InterPro" id="IPR023393">
    <property type="entry name" value="START-like_dom_sf"/>
</dbReference>
<dbReference type="SUPFAM" id="SSF55961">
    <property type="entry name" value="Bet v1-like"/>
    <property type="match status" value="1"/>
</dbReference>
<dbReference type="Proteomes" id="UP001633002">
    <property type="component" value="Unassembled WGS sequence"/>
</dbReference>
<dbReference type="EMBL" id="JBJQOH010000003">
    <property type="protein sequence ID" value="KAL3691814.1"/>
    <property type="molecule type" value="Genomic_DNA"/>
</dbReference>
<evidence type="ECO:0000313" key="3">
    <source>
        <dbReference type="EMBL" id="KAL3691814.1"/>
    </source>
</evidence>
<dbReference type="GO" id="GO:0005737">
    <property type="term" value="C:cytoplasm"/>
    <property type="evidence" value="ECO:0007669"/>
    <property type="project" value="UniProtKB-ARBA"/>
</dbReference>
<comment type="caution">
    <text evidence="3">The sequence shown here is derived from an EMBL/GenBank/DDBJ whole genome shotgun (WGS) entry which is preliminary data.</text>
</comment>
<dbReference type="PANTHER" id="PTHR10658">
    <property type="entry name" value="PHOSPHATIDYLINOSITOL TRANSFER PROTEIN"/>
    <property type="match status" value="1"/>
</dbReference>
<dbReference type="InterPro" id="IPR001666">
    <property type="entry name" value="PI_transfer"/>
</dbReference>
<dbReference type="FunFam" id="3.30.530.20:FF:000028">
    <property type="entry name" value="Phosphatidylinositol transfer protein 5"/>
    <property type="match status" value="1"/>
</dbReference>
<feature type="compositionally biased region" description="Polar residues" evidence="1">
    <location>
        <begin position="258"/>
        <end position="270"/>
    </location>
</feature>
<feature type="region of interest" description="Disordered" evidence="1">
    <location>
        <begin position="212"/>
        <end position="270"/>
    </location>
</feature>
<evidence type="ECO:0000256" key="1">
    <source>
        <dbReference type="SAM" id="MobiDB-lite"/>
    </source>
</evidence>
<dbReference type="PANTHER" id="PTHR10658:SF87">
    <property type="entry name" value="PHOSPHATIDYLINOSITOL TRANSFER PROTEIN"/>
    <property type="match status" value="1"/>
</dbReference>
<reference evidence="3 4" key="1">
    <citation type="submission" date="2024-09" db="EMBL/GenBank/DDBJ databases">
        <title>Chromosome-scale assembly of Riccia sorocarpa.</title>
        <authorList>
            <person name="Paukszto L."/>
        </authorList>
    </citation>
    <scope>NUCLEOTIDE SEQUENCE [LARGE SCALE GENOMIC DNA]</scope>
    <source>
        <strain evidence="3">LP-2024</strain>
        <tissue evidence="3">Aerial parts of the thallus</tissue>
    </source>
</reference>
<dbReference type="Gene3D" id="3.30.530.20">
    <property type="match status" value="1"/>
</dbReference>
<dbReference type="Pfam" id="PF02121">
    <property type="entry name" value="IP_trans"/>
    <property type="match status" value="1"/>
</dbReference>
<dbReference type="PRINTS" id="PR00391">
    <property type="entry name" value="PITRANSFER"/>
</dbReference>
<feature type="region of interest" description="Disordered" evidence="1">
    <location>
        <begin position="295"/>
        <end position="332"/>
    </location>
</feature>
<evidence type="ECO:0000313" key="4">
    <source>
        <dbReference type="Proteomes" id="UP001633002"/>
    </source>
</evidence>
<dbReference type="GO" id="GO:0071944">
    <property type="term" value="C:cell periphery"/>
    <property type="evidence" value="ECO:0007669"/>
    <property type="project" value="UniProtKB-ARBA"/>
</dbReference>
<evidence type="ECO:0000259" key="2">
    <source>
        <dbReference type="Pfam" id="PF02121"/>
    </source>
</evidence>
<dbReference type="InterPro" id="IPR055261">
    <property type="entry name" value="PI_transfer_N"/>
</dbReference>
<keyword evidence="4" id="KW-1185">Reference proteome</keyword>
<dbReference type="AlphaFoldDB" id="A0ABD3HNA9"/>
<sequence length="451" mass="50103">MVVIYEYRIPLPFTLEEYEIAQLYMVAKYSASESSGDNGDGVEILKNEPFADKDRRGQYTHKIYHLASKLPSWLVSLLPKKALILEEEAWNAYPHCTTILKCPFLNKFKLILDSTHVADRGTSPNALNLDPKSLKKRQVEYIDIAMDQPERYVEEEDPTLFKSTRTGRGPLCEGWQKECEPFMCAYKCDIRRMEHETAEAIRRARAQILSRLQSSEEEDGDPGVLDTEARPAGDSSDFLEGHQERASSNPGTPRLKASPSNRLKELTTSLSKRRASMSLVGPSFSVGINTLSASEVHQSGDSSQGGGSAPPMPTLPEWNSCDKQEGPVSADNPTLPRQIGGSCESFSGAHLNGNEWDVPYYGLEDQSSTEVSKCIDVLDRVIVWTKALRLRKSIKNSAGMVVPVNEKSGEMTPAERNETVPRSSDIVDQYVGVLDSALSVVKRRPSKSKLM</sequence>
<dbReference type="GO" id="GO:0008526">
    <property type="term" value="F:phosphatidylinositol transfer activity"/>
    <property type="evidence" value="ECO:0007669"/>
    <property type="project" value="UniProtKB-ARBA"/>
</dbReference>
<gene>
    <name evidence="3" type="ORF">R1sor_005465</name>
</gene>